<organism evidence="1">
    <name type="scientific">Podoviridae sp. ct8Lf7</name>
    <dbReference type="NCBI Taxonomy" id="2827723"/>
    <lineage>
        <taxon>Viruses</taxon>
        <taxon>Duplodnaviria</taxon>
        <taxon>Heunggongvirae</taxon>
        <taxon>Uroviricota</taxon>
        <taxon>Caudoviricetes</taxon>
    </lineage>
</organism>
<accession>A0A8S5S1E0</accession>
<evidence type="ECO:0000313" key="1">
    <source>
        <dbReference type="EMBL" id="DAF44806.1"/>
    </source>
</evidence>
<proteinExistence type="predicted"/>
<dbReference type="EMBL" id="BK032511">
    <property type="protein sequence ID" value="DAF44806.1"/>
    <property type="molecule type" value="Genomic_DNA"/>
</dbReference>
<protein>
    <submittedName>
        <fullName evidence="1">Uncharacterized protein</fullName>
    </submittedName>
</protein>
<name>A0A8S5S1E0_9CAUD</name>
<sequence length="32" mass="3889">MEDKYEGLSDEELKEIFEDMEADYWIDQSGSW</sequence>
<reference evidence="1" key="1">
    <citation type="journal article" date="2021" name="Proc. Natl. Acad. Sci. U.S.A.">
        <title>A Catalog of Tens of Thousands of Viruses from Human Metagenomes Reveals Hidden Associations with Chronic Diseases.</title>
        <authorList>
            <person name="Tisza M.J."/>
            <person name="Buck C.B."/>
        </authorList>
    </citation>
    <scope>NUCLEOTIDE SEQUENCE</scope>
    <source>
        <strain evidence="1">Ct8Lf7</strain>
    </source>
</reference>